<dbReference type="PANTHER" id="PTHR21686">
    <property type="entry name" value="DEOXYNUCLEOTIDYLTRANSFERASE TERMINAL-INTERACTING PROTEIN 2"/>
    <property type="match status" value="1"/>
</dbReference>
<dbReference type="EMBL" id="JAEOAQ010000001">
    <property type="protein sequence ID" value="KAG5422295.1"/>
    <property type="molecule type" value="Genomic_DNA"/>
</dbReference>
<sequence>MDSSETESYTSDKMISNTQQDPTLDELFSQLSEELHKTESSSTTAEQKDNFKSIEASIRNLPKLESNFGKTQPQAKQKSSGGKSAFVVKIHDPVAAASTAASTRKQAQETSGSQWFNMSRPEMTSSIKRDLQIIKQRQALDPKRHYKKDKWQIPKFFQMGTIVEGNTGYSNNRLSKRQQGTNLVEELLHDDTTKKYFKRKYHEIQQQKTSGKKSHYKKVKNDRKKY</sequence>
<dbReference type="GO" id="GO:0006396">
    <property type="term" value="P:RNA processing"/>
    <property type="evidence" value="ECO:0007669"/>
    <property type="project" value="TreeGrafter"/>
</dbReference>
<comment type="caution">
    <text evidence="5">The sequence shown here is derived from an EMBL/GenBank/DDBJ whole genome shotgun (WGS) entry which is preliminary data.</text>
</comment>
<dbReference type="InterPro" id="IPR014810">
    <property type="entry name" value="Fcf2_C"/>
</dbReference>
<dbReference type="PANTHER" id="PTHR21686:SF12">
    <property type="entry name" value="DEOXYNUCLEOTIDYLTRANSFERASE TERMINAL-INTERACTING PROTEIN 2"/>
    <property type="match status" value="1"/>
</dbReference>
<feature type="region of interest" description="Disordered" evidence="3">
    <location>
        <begin position="203"/>
        <end position="226"/>
    </location>
</feature>
<dbReference type="Pfam" id="PF08698">
    <property type="entry name" value="Fcf2"/>
    <property type="match status" value="1"/>
</dbReference>
<dbReference type="GO" id="GO:0005730">
    <property type="term" value="C:nucleolus"/>
    <property type="evidence" value="ECO:0007669"/>
    <property type="project" value="UniProtKB-SubCell"/>
</dbReference>
<feature type="compositionally biased region" description="Polar residues" evidence="3">
    <location>
        <begin position="1"/>
        <end position="22"/>
    </location>
</feature>
<reference evidence="5 6" key="1">
    <citation type="submission" date="2020-12" db="EMBL/GenBank/DDBJ databases">
        <title>Effect of drift, selection, and recombination on the evolution of hybrid genomes in Candida yeast pathogens.</title>
        <authorList>
            <person name="Mixao V."/>
            <person name="Ksiezopolska E."/>
            <person name="Saus E."/>
            <person name="Boekhout T."/>
            <person name="Gacser A."/>
            <person name="Gabaldon T."/>
        </authorList>
    </citation>
    <scope>NUCLEOTIDE SEQUENCE [LARGE SCALE GENOMIC DNA]</scope>
    <source>
        <strain evidence="5 6">BP57</strain>
    </source>
</reference>
<proteinExistence type="predicted"/>
<dbReference type="RefSeq" id="XP_067551411.1">
    <property type="nucleotide sequence ID" value="XM_067690130.1"/>
</dbReference>
<evidence type="ECO:0000256" key="1">
    <source>
        <dbReference type="ARBA" id="ARBA00004604"/>
    </source>
</evidence>
<accession>A0A8H7ZL57</accession>
<evidence type="ECO:0000256" key="3">
    <source>
        <dbReference type="SAM" id="MobiDB-lite"/>
    </source>
</evidence>
<feature type="compositionally biased region" description="Basic residues" evidence="3">
    <location>
        <begin position="210"/>
        <end position="226"/>
    </location>
</feature>
<feature type="compositionally biased region" description="Polar residues" evidence="3">
    <location>
        <begin position="68"/>
        <end position="82"/>
    </location>
</feature>
<organism evidence="5 6">
    <name type="scientific">Candida metapsilosis</name>
    <dbReference type="NCBI Taxonomy" id="273372"/>
    <lineage>
        <taxon>Eukaryota</taxon>
        <taxon>Fungi</taxon>
        <taxon>Dikarya</taxon>
        <taxon>Ascomycota</taxon>
        <taxon>Saccharomycotina</taxon>
        <taxon>Pichiomycetes</taxon>
        <taxon>Debaryomycetaceae</taxon>
        <taxon>Candida/Lodderomyces clade</taxon>
        <taxon>Candida</taxon>
    </lineage>
</organism>
<dbReference type="Proteomes" id="UP000669133">
    <property type="component" value="Unassembled WGS sequence"/>
</dbReference>
<protein>
    <submittedName>
        <fullName evidence="5">Fcf2</fullName>
    </submittedName>
</protein>
<dbReference type="GO" id="GO:0003723">
    <property type="term" value="F:RNA binding"/>
    <property type="evidence" value="ECO:0007669"/>
    <property type="project" value="TreeGrafter"/>
</dbReference>
<evidence type="ECO:0000256" key="2">
    <source>
        <dbReference type="ARBA" id="ARBA00023242"/>
    </source>
</evidence>
<comment type="subcellular location">
    <subcellularLocation>
        <location evidence="1">Nucleus</location>
        <location evidence="1">Nucleolus</location>
    </subcellularLocation>
</comment>
<feature type="domain" description="Fcf2 pre-rRNA processing C-terminal" evidence="4">
    <location>
        <begin position="108"/>
        <end position="200"/>
    </location>
</feature>
<name>A0A8H7ZL57_9ASCO</name>
<keyword evidence="2" id="KW-0539">Nucleus</keyword>
<evidence type="ECO:0000259" key="4">
    <source>
        <dbReference type="Pfam" id="PF08698"/>
    </source>
</evidence>
<dbReference type="InterPro" id="IPR039883">
    <property type="entry name" value="Fcf2/DNTTIP2"/>
</dbReference>
<dbReference type="GeneID" id="93650019"/>
<keyword evidence="6" id="KW-1185">Reference proteome</keyword>
<dbReference type="AlphaFoldDB" id="A0A8H7ZL57"/>
<feature type="region of interest" description="Disordered" evidence="3">
    <location>
        <begin position="1"/>
        <end position="86"/>
    </location>
</feature>
<evidence type="ECO:0000313" key="6">
    <source>
        <dbReference type="Proteomes" id="UP000669133"/>
    </source>
</evidence>
<gene>
    <name evidence="5" type="ORF">I9W82_001390</name>
</gene>
<dbReference type="OrthoDB" id="427886at2759"/>
<evidence type="ECO:0000313" key="5">
    <source>
        <dbReference type="EMBL" id="KAG5422295.1"/>
    </source>
</evidence>